<dbReference type="RefSeq" id="WP_155598536.1">
    <property type="nucleotide sequence ID" value="NZ_RCNR01000002.1"/>
</dbReference>
<keyword evidence="5" id="KW-0410">Iron transport</keyword>
<comment type="subcellular location">
    <subcellularLocation>
        <location evidence="1 14">Cell outer membrane</location>
        <topology evidence="1 14">Multi-pass membrane protein</topology>
    </subcellularLocation>
</comment>
<keyword evidence="10 15" id="KW-0798">TonB box</keyword>
<evidence type="ECO:0000256" key="15">
    <source>
        <dbReference type="RuleBase" id="RU003357"/>
    </source>
</evidence>
<evidence type="ECO:0000313" key="19">
    <source>
        <dbReference type="EMBL" id="MUH34482.1"/>
    </source>
</evidence>
<proteinExistence type="inferred from homology"/>
<dbReference type="SUPFAM" id="SSF49464">
    <property type="entry name" value="Carboxypeptidase regulatory domain-like"/>
    <property type="match status" value="1"/>
</dbReference>
<dbReference type="Pfam" id="PF07715">
    <property type="entry name" value="Plug"/>
    <property type="match status" value="1"/>
</dbReference>
<dbReference type="Proteomes" id="UP000540519">
    <property type="component" value="Unassembled WGS sequence"/>
</dbReference>
<dbReference type="CDD" id="cd01347">
    <property type="entry name" value="ligand_gated_channel"/>
    <property type="match status" value="1"/>
</dbReference>
<name>A0A7X2ZQE9_9FLAO</name>
<dbReference type="PROSITE" id="PS52016">
    <property type="entry name" value="TONB_DEPENDENT_REC_3"/>
    <property type="match status" value="1"/>
</dbReference>
<dbReference type="InterPro" id="IPR000531">
    <property type="entry name" value="Beta-barrel_TonB"/>
</dbReference>
<evidence type="ECO:0000256" key="13">
    <source>
        <dbReference type="ARBA" id="ARBA00023237"/>
    </source>
</evidence>
<dbReference type="PANTHER" id="PTHR32552">
    <property type="entry name" value="FERRICHROME IRON RECEPTOR-RELATED"/>
    <property type="match status" value="1"/>
</dbReference>
<dbReference type="InterPro" id="IPR012910">
    <property type="entry name" value="Plug_dom"/>
</dbReference>
<evidence type="ECO:0000256" key="16">
    <source>
        <dbReference type="SAM" id="SignalP"/>
    </source>
</evidence>
<evidence type="ECO:0000256" key="8">
    <source>
        <dbReference type="ARBA" id="ARBA00023004"/>
    </source>
</evidence>
<evidence type="ECO:0000256" key="5">
    <source>
        <dbReference type="ARBA" id="ARBA00022496"/>
    </source>
</evidence>
<dbReference type="GO" id="GO:0009279">
    <property type="term" value="C:cell outer membrane"/>
    <property type="evidence" value="ECO:0007669"/>
    <property type="project" value="UniProtKB-SubCell"/>
</dbReference>
<feature type="signal peptide" evidence="16">
    <location>
        <begin position="1"/>
        <end position="19"/>
    </location>
</feature>
<dbReference type="Pfam" id="PF13715">
    <property type="entry name" value="CarbopepD_reg_2"/>
    <property type="match status" value="1"/>
</dbReference>
<evidence type="ECO:0000256" key="3">
    <source>
        <dbReference type="ARBA" id="ARBA00022448"/>
    </source>
</evidence>
<evidence type="ECO:0000256" key="1">
    <source>
        <dbReference type="ARBA" id="ARBA00004571"/>
    </source>
</evidence>
<evidence type="ECO:0000256" key="4">
    <source>
        <dbReference type="ARBA" id="ARBA00022452"/>
    </source>
</evidence>
<feature type="domain" description="TonB-dependent receptor-like beta-barrel" evidence="17">
    <location>
        <begin position="307"/>
        <end position="763"/>
    </location>
</feature>
<evidence type="ECO:0000256" key="12">
    <source>
        <dbReference type="ARBA" id="ARBA00023170"/>
    </source>
</evidence>
<evidence type="ECO:0000256" key="10">
    <source>
        <dbReference type="ARBA" id="ARBA00023077"/>
    </source>
</evidence>
<keyword evidence="4 14" id="KW-1134">Transmembrane beta strand</keyword>
<evidence type="ECO:0000256" key="7">
    <source>
        <dbReference type="ARBA" id="ARBA00022729"/>
    </source>
</evidence>
<comment type="similarity">
    <text evidence="2 14 15">Belongs to the TonB-dependent receptor family.</text>
</comment>
<dbReference type="InterPro" id="IPR008969">
    <property type="entry name" value="CarboxyPept-like_regulatory"/>
</dbReference>
<evidence type="ECO:0000256" key="6">
    <source>
        <dbReference type="ARBA" id="ARBA00022692"/>
    </source>
</evidence>
<keyword evidence="12 19" id="KW-0675">Receptor</keyword>
<dbReference type="SUPFAM" id="SSF56935">
    <property type="entry name" value="Porins"/>
    <property type="match status" value="1"/>
</dbReference>
<keyword evidence="3 14" id="KW-0813">Transport</keyword>
<accession>A0A7X2ZQE9</accession>
<dbReference type="Gene3D" id="2.40.170.20">
    <property type="entry name" value="TonB-dependent receptor, beta-barrel domain"/>
    <property type="match status" value="1"/>
</dbReference>
<dbReference type="InterPro" id="IPR039426">
    <property type="entry name" value="TonB-dep_rcpt-like"/>
</dbReference>
<keyword evidence="9" id="KW-0406">Ion transport</keyword>
<reference evidence="19 20" key="1">
    <citation type="journal article" date="2019" name="Mar. Drugs">
        <title>Comparative Genomics and CAZyme Genome Repertoires of Marine Zobellia amurskyensis KMM 3526(T) and Zobellia laminariae KMM 3676(T).</title>
        <authorList>
            <person name="Chernysheva N."/>
            <person name="Bystritskaya E."/>
            <person name="Stenkova A."/>
            <person name="Golovkin I."/>
            <person name="Nedashkovskaya O."/>
            <person name="Isaeva M."/>
        </authorList>
    </citation>
    <scope>NUCLEOTIDE SEQUENCE [LARGE SCALE GENOMIC DNA]</scope>
    <source>
        <strain evidence="19 20">KMM 3526</strain>
    </source>
</reference>
<dbReference type="InterPro" id="IPR010105">
    <property type="entry name" value="TonB_sidphr_rcpt"/>
</dbReference>
<keyword evidence="13 14" id="KW-0998">Cell outer membrane</keyword>
<keyword evidence="20" id="KW-1185">Reference proteome</keyword>
<evidence type="ECO:0000256" key="14">
    <source>
        <dbReference type="PROSITE-ProRule" id="PRU01360"/>
    </source>
</evidence>
<evidence type="ECO:0000256" key="9">
    <source>
        <dbReference type="ARBA" id="ARBA00023065"/>
    </source>
</evidence>
<keyword evidence="7 16" id="KW-0732">Signal</keyword>
<dbReference type="Pfam" id="PF00593">
    <property type="entry name" value="TonB_dep_Rec_b-barrel"/>
    <property type="match status" value="1"/>
</dbReference>
<sequence length="793" mass="87568">MKPTLLLILFSLCFGYAQEQNYSINGKVTSTDGEAVAYAHVAIVKAKNGAAANENGEYKITGVSSGSYELRVSAVGFKSIKKKVTVSGADATLNFIVRMDSELDEVEVFGSRYEHPDKIEALTRLPLATYEQIQSISVISEKVIENQGNLTIADATKNVPGVYSFATYGNRSESMSSRGFRGIPILKNGVRVHSDFRGQGILTDMQGVDNIQVLKGAASITQGVATDLGSPGGVINIVTKTPKYQYGGSASLRGGSFGQARPTFDVYGPLNDKKNTAFRINGALERADSYRASVSSQRFYINPSFEWRIDEGTTLTLEMDYFDDSRTPDPGTVNLSADDTNSIYDLPHEQFLGYKEDKYLTQNSTYSARFKKKINDKLSVNAAYFASKLDLDVKNASIGGVVNDVDGNPIYNLRKRGYATSTRDDKNSVLQIDLIGDEVKTGGISHTFQVGVDYRKTTFSTFSNSAAVVDTLDVFGTISNSTPTTIELTGDTTGGSESRSIGLVAQDVITFNSWLKSFLGFRYSTTETSTETEITDSDAFNPLGGIIISPLENLNVFASYTNSSYPRNGTRLSADGTELGNERYDQLEAGIKTNWLDSRLRFNLTYFKINNRDMNLPVYDENWVATGFYEKGGNDQRQGVEVELTGRILDNFEVITGYSYIDAQYKEHTSYVYGSAPLNTPKHTFNVYGNYSFKNNLKGLSVGAGAYYTGERPINNWSAGPVTHEGIVPFQEPFDVEAYTLVNAQAAYQFNQNWGVRVLLNNIFDEIGYNAYRTRYINQTDPRSFYGVLTYNF</sequence>
<dbReference type="AlphaFoldDB" id="A0A7X2ZQE9"/>
<evidence type="ECO:0000259" key="18">
    <source>
        <dbReference type="Pfam" id="PF07715"/>
    </source>
</evidence>
<evidence type="ECO:0000256" key="2">
    <source>
        <dbReference type="ARBA" id="ARBA00009810"/>
    </source>
</evidence>
<dbReference type="NCBIfam" id="TIGR01783">
    <property type="entry name" value="TonB-siderophor"/>
    <property type="match status" value="1"/>
</dbReference>
<dbReference type="GO" id="GO:0015344">
    <property type="term" value="F:siderophore uptake transmembrane transporter activity"/>
    <property type="evidence" value="ECO:0007669"/>
    <property type="project" value="TreeGrafter"/>
</dbReference>
<keyword evidence="11 14" id="KW-0472">Membrane</keyword>
<dbReference type="Gene3D" id="2.60.40.1120">
    <property type="entry name" value="Carboxypeptidase-like, regulatory domain"/>
    <property type="match status" value="1"/>
</dbReference>
<dbReference type="GO" id="GO:0015891">
    <property type="term" value="P:siderophore transport"/>
    <property type="evidence" value="ECO:0007669"/>
    <property type="project" value="InterPro"/>
</dbReference>
<keyword evidence="6 14" id="KW-0812">Transmembrane</keyword>
<protein>
    <submittedName>
        <fullName evidence="19">TonB-dependent receptor</fullName>
    </submittedName>
</protein>
<dbReference type="Gene3D" id="2.170.130.10">
    <property type="entry name" value="TonB-dependent receptor, plug domain"/>
    <property type="match status" value="1"/>
</dbReference>
<dbReference type="GO" id="GO:0038023">
    <property type="term" value="F:signaling receptor activity"/>
    <property type="evidence" value="ECO:0007669"/>
    <property type="project" value="InterPro"/>
</dbReference>
<gene>
    <name evidence="19" type="ORF">D9O36_01390</name>
</gene>
<organism evidence="19 20">
    <name type="scientific">Zobellia amurskyensis</name>
    <dbReference type="NCBI Taxonomy" id="248905"/>
    <lineage>
        <taxon>Bacteria</taxon>
        <taxon>Pseudomonadati</taxon>
        <taxon>Bacteroidota</taxon>
        <taxon>Flavobacteriia</taxon>
        <taxon>Flavobacteriales</taxon>
        <taxon>Flavobacteriaceae</taxon>
        <taxon>Zobellia</taxon>
    </lineage>
</organism>
<dbReference type="EMBL" id="RCNR01000002">
    <property type="protein sequence ID" value="MUH34482.1"/>
    <property type="molecule type" value="Genomic_DNA"/>
</dbReference>
<evidence type="ECO:0000259" key="17">
    <source>
        <dbReference type="Pfam" id="PF00593"/>
    </source>
</evidence>
<feature type="domain" description="TonB-dependent receptor plug" evidence="18">
    <location>
        <begin position="131"/>
        <end position="223"/>
    </location>
</feature>
<feature type="chain" id="PRO_5030552082" evidence="16">
    <location>
        <begin position="20"/>
        <end position="793"/>
    </location>
</feature>
<dbReference type="OrthoDB" id="9775095at2"/>
<keyword evidence="8" id="KW-0408">Iron</keyword>
<evidence type="ECO:0000256" key="11">
    <source>
        <dbReference type="ARBA" id="ARBA00023136"/>
    </source>
</evidence>
<dbReference type="InterPro" id="IPR037066">
    <property type="entry name" value="Plug_dom_sf"/>
</dbReference>
<evidence type="ECO:0000313" key="20">
    <source>
        <dbReference type="Proteomes" id="UP000540519"/>
    </source>
</evidence>
<dbReference type="InterPro" id="IPR036942">
    <property type="entry name" value="Beta-barrel_TonB_sf"/>
</dbReference>
<comment type="caution">
    <text evidence="19">The sequence shown here is derived from an EMBL/GenBank/DDBJ whole genome shotgun (WGS) entry which is preliminary data.</text>
</comment>
<dbReference type="PANTHER" id="PTHR32552:SF68">
    <property type="entry name" value="FERRICHROME OUTER MEMBRANE TRANSPORTER_PHAGE RECEPTOR"/>
    <property type="match status" value="1"/>
</dbReference>